<reference evidence="7 8" key="1">
    <citation type="submission" date="2019-06" db="EMBL/GenBank/DDBJ databases">
        <title>Sorghum-associated microbial communities from plants grown in Nebraska, USA.</title>
        <authorList>
            <person name="Schachtman D."/>
        </authorList>
    </citation>
    <scope>NUCLEOTIDE SEQUENCE [LARGE SCALE GENOMIC DNA]</scope>
    <source>
        <strain evidence="7 8">2482</strain>
    </source>
</reference>
<dbReference type="PANTHER" id="PTHR43280">
    <property type="entry name" value="ARAC-FAMILY TRANSCRIPTIONAL REGULATOR"/>
    <property type="match status" value="1"/>
</dbReference>
<keyword evidence="1" id="KW-0805">Transcription regulation</keyword>
<dbReference type="PROSITE" id="PS01124">
    <property type="entry name" value="HTH_ARAC_FAMILY_2"/>
    <property type="match status" value="1"/>
</dbReference>
<feature type="domain" description="HTH araC/xylS-type" evidence="5">
    <location>
        <begin position="410"/>
        <end position="508"/>
    </location>
</feature>
<dbReference type="Gene3D" id="3.40.50.2300">
    <property type="match status" value="1"/>
</dbReference>
<dbReference type="AlphaFoldDB" id="A0A561CQY3"/>
<keyword evidence="4" id="KW-0597">Phosphoprotein</keyword>
<accession>A0A561CQY3</accession>
<dbReference type="SUPFAM" id="SSF46689">
    <property type="entry name" value="Homeodomain-like"/>
    <property type="match status" value="2"/>
</dbReference>
<evidence type="ECO:0000259" key="5">
    <source>
        <dbReference type="PROSITE" id="PS01124"/>
    </source>
</evidence>
<proteinExistence type="predicted"/>
<keyword evidence="8" id="KW-1185">Reference proteome</keyword>
<feature type="modified residue" description="4-aspartylphosphate" evidence="4">
    <location>
        <position position="55"/>
    </location>
</feature>
<dbReference type="Pfam" id="PF00072">
    <property type="entry name" value="Response_reg"/>
    <property type="match status" value="1"/>
</dbReference>
<dbReference type="PROSITE" id="PS00041">
    <property type="entry name" value="HTH_ARAC_FAMILY_1"/>
    <property type="match status" value="1"/>
</dbReference>
<gene>
    <name evidence="7" type="ORF">FB550_11539</name>
</gene>
<dbReference type="CDD" id="cd17536">
    <property type="entry name" value="REC_YesN-like"/>
    <property type="match status" value="1"/>
</dbReference>
<dbReference type="GO" id="GO:0003700">
    <property type="term" value="F:DNA-binding transcription factor activity"/>
    <property type="evidence" value="ECO:0007669"/>
    <property type="project" value="InterPro"/>
</dbReference>
<dbReference type="EMBL" id="VIVN01000015">
    <property type="protein sequence ID" value="TWD93402.1"/>
    <property type="molecule type" value="Genomic_DNA"/>
</dbReference>
<evidence type="ECO:0000256" key="4">
    <source>
        <dbReference type="PROSITE-ProRule" id="PRU00169"/>
    </source>
</evidence>
<evidence type="ECO:0000313" key="7">
    <source>
        <dbReference type="EMBL" id="TWD93402.1"/>
    </source>
</evidence>
<organism evidence="7 8">
    <name type="scientific">Neobacillus bataviensis</name>
    <dbReference type="NCBI Taxonomy" id="220685"/>
    <lineage>
        <taxon>Bacteria</taxon>
        <taxon>Bacillati</taxon>
        <taxon>Bacillota</taxon>
        <taxon>Bacilli</taxon>
        <taxon>Bacillales</taxon>
        <taxon>Bacillaceae</taxon>
        <taxon>Neobacillus</taxon>
    </lineage>
</organism>
<evidence type="ECO:0000256" key="3">
    <source>
        <dbReference type="ARBA" id="ARBA00023163"/>
    </source>
</evidence>
<dbReference type="SMART" id="SM00342">
    <property type="entry name" value="HTH_ARAC"/>
    <property type="match status" value="1"/>
</dbReference>
<protein>
    <submittedName>
        <fullName evidence="7">Two-component system response regulator YesN</fullName>
    </submittedName>
</protein>
<dbReference type="Gene3D" id="1.10.10.60">
    <property type="entry name" value="Homeodomain-like"/>
    <property type="match status" value="2"/>
</dbReference>
<dbReference type="PROSITE" id="PS50110">
    <property type="entry name" value="RESPONSE_REGULATORY"/>
    <property type="match status" value="1"/>
</dbReference>
<evidence type="ECO:0000256" key="1">
    <source>
        <dbReference type="ARBA" id="ARBA00023015"/>
    </source>
</evidence>
<evidence type="ECO:0000313" key="8">
    <source>
        <dbReference type="Proteomes" id="UP000319671"/>
    </source>
</evidence>
<dbReference type="RefSeq" id="WP_186446609.1">
    <property type="nucleotide sequence ID" value="NZ_VIVN01000015.1"/>
</dbReference>
<dbReference type="PANTHER" id="PTHR43280:SF2">
    <property type="entry name" value="HTH-TYPE TRANSCRIPTIONAL REGULATOR EXSA"/>
    <property type="match status" value="1"/>
</dbReference>
<dbReference type="InterPro" id="IPR011006">
    <property type="entry name" value="CheY-like_superfamily"/>
</dbReference>
<dbReference type="GO" id="GO:0000160">
    <property type="term" value="P:phosphorelay signal transduction system"/>
    <property type="evidence" value="ECO:0007669"/>
    <property type="project" value="InterPro"/>
</dbReference>
<dbReference type="PRINTS" id="PR00032">
    <property type="entry name" value="HTHARAC"/>
</dbReference>
<dbReference type="InterPro" id="IPR009057">
    <property type="entry name" value="Homeodomain-like_sf"/>
</dbReference>
<dbReference type="SMART" id="SM00448">
    <property type="entry name" value="REC"/>
    <property type="match status" value="1"/>
</dbReference>
<dbReference type="InterPro" id="IPR018062">
    <property type="entry name" value="HTH_AraC-typ_CS"/>
</dbReference>
<sequence>MYNVMIVDDEPVIRFGLKASVDWTKEGLHYVGDYPNGEEALKAAEGLTIDLLITDIKMPVMDGLILMKEMLQRFPRLKVILVSSYTDFDYVREGLQLGAVDYVLKPTLEPEEFTKLIQKCVEMIKMDRMVEEKLALVNQTTLIREQKGLEHVIKKVILEDSSLDELHRKVGWLKAPFLLLTMTLNHNDKLEEQYGFLYKTMILEDVQNYFYKNIDEGICFSVNENQMFFLLNTKVDPYVDIERLKKVLEQETNSSFTVGFEMINDLFSVKEGFEKSRLASGRRFFHPNESIFRYESFQEGKLTSLDIKWLHQILLPYDKQGLLEFLRKRFQEWESKMALPMEIKNDACEIFGHLFMKQLELDELMEKYKQIKKIETLEGVRKTLLLQIENYAELSYHKHHHPHGDNAIMQKALDFIHGHYTEELTLQLVSSHVHISRNYFSVLFKRFIGENFIDYVMNLRIQKAKELLENTSMRVYEVAEQSGFNDVKYFSKLFKKLTGSSPIDFRSRSQSPL</sequence>
<evidence type="ECO:0000256" key="2">
    <source>
        <dbReference type="ARBA" id="ARBA00023125"/>
    </source>
</evidence>
<evidence type="ECO:0000259" key="6">
    <source>
        <dbReference type="PROSITE" id="PS50110"/>
    </source>
</evidence>
<dbReference type="GO" id="GO:0043565">
    <property type="term" value="F:sequence-specific DNA binding"/>
    <property type="evidence" value="ECO:0007669"/>
    <property type="project" value="InterPro"/>
</dbReference>
<dbReference type="InterPro" id="IPR020449">
    <property type="entry name" value="Tscrpt_reg_AraC-type_HTH"/>
</dbReference>
<comment type="caution">
    <text evidence="7">The sequence shown here is derived from an EMBL/GenBank/DDBJ whole genome shotgun (WGS) entry which is preliminary data.</text>
</comment>
<feature type="domain" description="Response regulatory" evidence="6">
    <location>
        <begin position="3"/>
        <end position="120"/>
    </location>
</feature>
<dbReference type="InterPro" id="IPR001789">
    <property type="entry name" value="Sig_transdc_resp-reg_receiver"/>
</dbReference>
<keyword evidence="2" id="KW-0238">DNA-binding</keyword>
<name>A0A561CQY3_9BACI</name>
<dbReference type="Pfam" id="PF12833">
    <property type="entry name" value="HTH_18"/>
    <property type="match status" value="1"/>
</dbReference>
<dbReference type="SUPFAM" id="SSF52172">
    <property type="entry name" value="CheY-like"/>
    <property type="match status" value="1"/>
</dbReference>
<dbReference type="InterPro" id="IPR018060">
    <property type="entry name" value="HTH_AraC"/>
</dbReference>
<dbReference type="Proteomes" id="UP000319671">
    <property type="component" value="Unassembled WGS sequence"/>
</dbReference>
<keyword evidence="3" id="KW-0804">Transcription</keyword>